<dbReference type="InterPro" id="IPR011611">
    <property type="entry name" value="PfkB_dom"/>
</dbReference>
<dbReference type="OrthoDB" id="9801219at2"/>
<dbReference type="FunFam" id="3.40.1190.20:FF:000001">
    <property type="entry name" value="Phosphofructokinase"/>
    <property type="match status" value="1"/>
</dbReference>
<evidence type="ECO:0000256" key="4">
    <source>
        <dbReference type="ARBA" id="ARBA00022679"/>
    </source>
</evidence>
<evidence type="ECO:0000256" key="6">
    <source>
        <dbReference type="ARBA" id="ARBA00022777"/>
    </source>
</evidence>
<keyword evidence="5 11" id="KW-0547">Nucleotide-binding</keyword>
<dbReference type="GO" id="GO:0005524">
    <property type="term" value="F:ATP binding"/>
    <property type="evidence" value="ECO:0007669"/>
    <property type="project" value="UniProtKB-UniRule"/>
</dbReference>
<dbReference type="GO" id="GO:0008662">
    <property type="term" value="F:1-phosphofructokinase activity"/>
    <property type="evidence" value="ECO:0007669"/>
    <property type="project" value="UniProtKB-UniRule"/>
</dbReference>
<evidence type="ECO:0000256" key="7">
    <source>
        <dbReference type="ARBA" id="ARBA00022840"/>
    </source>
</evidence>
<dbReference type="Gene3D" id="3.40.1190.20">
    <property type="match status" value="1"/>
</dbReference>
<keyword evidence="4 10" id="KW-0808">Transferase</keyword>
<dbReference type="GO" id="GO:0016052">
    <property type="term" value="P:carbohydrate catabolic process"/>
    <property type="evidence" value="ECO:0007669"/>
    <property type="project" value="UniProtKB-ARBA"/>
</dbReference>
<evidence type="ECO:0000259" key="12">
    <source>
        <dbReference type="Pfam" id="PF00294"/>
    </source>
</evidence>
<evidence type="ECO:0000313" key="14">
    <source>
        <dbReference type="Proteomes" id="UP000074108"/>
    </source>
</evidence>
<feature type="domain" description="Carbohydrate kinase PfkB" evidence="12">
    <location>
        <begin position="8"/>
        <end position="285"/>
    </location>
</feature>
<evidence type="ECO:0000256" key="8">
    <source>
        <dbReference type="ARBA" id="ARBA00032802"/>
    </source>
</evidence>
<comment type="function">
    <text evidence="11">Catalyzes the ATP-dependent phosphorylation of fructose-l-phosphate to fructose-l,6-bisphosphate.</text>
</comment>
<comment type="similarity">
    <text evidence="1 11">Belongs to the carbohydrate kinase PfkB family.</text>
</comment>
<keyword evidence="6 11" id="KW-0418">Kinase</keyword>
<comment type="caution">
    <text evidence="13">The sequence shown here is derived from an EMBL/GenBank/DDBJ whole genome shotgun (WGS) entry which is preliminary data.</text>
</comment>
<protein>
    <recommendedName>
        <fullName evidence="3 11">1-phosphofructokinase</fullName>
        <shortName evidence="11">Fru1PK</shortName>
        <ecNumber evidence="2 11">2.7.1.56</ecNumber>
    </recommendedName>
    <alternativeName>
        <fullName evidence="8 11">Fructose 1-phosphate kinase</fullName>
    </alternativeName>
</protein>
<gene>
    <name evidence="13" type="ORF">Q75_07845</name>
</gene>
<evidence type="ECO:0000256" key="1">
    <source>
        <dbReference type="ARBA" id="ARBA00010688"/>
    </source>
</evidence>
<evidence type="ECO:0000256" key="10">
    <source>
        <dbReference type="PIRNR" id="PIRNR000535"/>
    </source>
</evidence>
<dbReference type="PATRIC" id="fig|1150625.3.peg.1657"/>
<dbReference type="InterPro" id="IPR022463">
    <property type="entry name" value="1-PFruKinase"/>
</dbReference>
<dbReference type="PIRSF" id="PIRSF000535">
    <property type="entry name" value="1PFK/6PFK/LacC"/>
    <property type="match status" value="1"/>
</dbReference>
<comment type="catalytic activity">
    <reaction evidence="9 11">
        <text>beta-D-fructose 1-phosphate + ATP = beta-D-fructose 1,6-bisphosphate + ADP + H(+)</text>
        <dbReference type="Rhea" id="RHEA:14213"/>
        <dbReference type="ChEBI" id="CHEBI:15378"/>
        <dbReference type="ChEBI" id="CHEBI:30616"/>
        <dbReference type="ChEBI" id="CHEBI:32966"/>
        <dbReference type="ChEBI" id="CHEBI:138881"/>
        <dbReference type="ChEBI" id="CHEBI:456216"/>
        <dbReference type="EC" id="2.7.1.56"/>
    </reaction>
</comment>
<dbReference type="InterPro" id="IPR029056">
    <property type="entry name" value="Ribokinase-like"/>
</dbReference>
<accession>A0A147K8A6</accession>
<keyword evidence="7 11" id="KW-0067">ATP-binding</keyword>
<evidence type="ECO:0000256" key="11">
    <source>
        <dbReference type="RuleBase" id="RU369061"/>
    </source>
</evidence>
<dbReference type="AlphaFoldDB" id="A0A147K8A6"/>
<dbReference type="InterPro" id="IPR002173">
    <property type="entry name" value="Carboh/pur_kinase_PfkB_CS"/>
</dbReference>
<dbReference type="NCBIfam" id="TIGR03168">
    <property type="entry name" value="1-PFK"/>
    <property type="match status" value="1"/>
</dbReference>
<keyword evidence="14" id="KW-1185">Reference proteome</keyword>
<dbReference type="InterPro" id="IPR017583">
    <property type="entry name" value="Tagatose/fructose_Pkinase"/>
</dbReference>
<dbReference type="PANTHER" id="PTHR46566">
    <property type="entry name" value="1-PHOSPHOFRUCTOKINASE-RELATED"/>
    <property type="match status" value="1"/>
</dbReference>
<sequence>MIYTVTLNPSIDYIMEVEKANLGQLNRATNTYMLPGGKGINVSRVLKSLKMESTATGFIGGFTGDFVSNSLLNENIQREFIEVDGQTRINVKISSSNESEINAKGPVVTNEQQESLKTVIKGLSSEDLVVLAGSIPSSISQNIYKEIAEICNDRNIPFVVDAERNLLLKTLPYKPLLIKPNQHELEEIFSVQISSHEDALLYAKMLVEMGAKYVLVSMGPKGAVMASKEEQYKGSVPSGKVVSTVGSGDSTVAGFIAGMITTKNLEDAFRLGLACGTASAFTEGLAGYKEILAIQEKIMITKM</sequence>
<evidence type="ECO:0000256" key="9">
    <source>
        <dbReference type="ARBA" id="ARBA00047745"/>
    </source>
</evidence>
<dbReference type="NCBIfam" id="TIGR03828">
    <property type="entry name" value="pfkB"/>
    <property type="match status" value="1"/>
</dbReference>
<dbReference type="GO" id="GO:0005829">
    <property type="term" value="C:cytosol"/>
    <property type="evidence" value="ECO:0007669"/>
    <property type="project" value="TreeGrafter"/>
</dbReference>
<dbReference type="EC" id="2.7.1.56" evidence="2 11"/>
<organism evidence="13 14">
    <name type="scientific">Bacillus coahuilensis p1.1.43</name>
    <dbReference type="NCBI Taxonomy" id="1150625"/>
    <lineage>
        <taxon>Bacteria</taxon>
        <taxon>Bacillati</taxon>
        <taxon>Bacillota</taxon>
        <taxon>Bacilli</taxon>
        <taxon>Bacillales</taxon>
        <taxon>Bacillaceae</taxon>
        <taxon>Bacillus</taxon>
    </lineage>
</organism>
<dbReference type="EMBL" id="LDYG01000028">
    <property type="protein sequence ID" value="KUP06441.1"/>
    <property type="molecule type" value="Genomic_DNA"/>
</dbReference>
<dbReference type="Pfam" id="PF00294">
    <property type="entry name" value="PfkB"/>
    <property type="match status" value="1"/>
</dbReference>
<evidence type="ECO:0000256" key="3">
    <source>
        <dbReference type="ARBA" id="ARBA00013596"/>
    </source>
</evidence>
<name>A0A147K8A6_9BACI</name>
<reference evidence="13 14" key="1">
    <citation type="journal article" date="2016" name="Front. Microbiol.">
        <title>Microevolution Analysis of Bacillus coahuilensis Unveils Differences in Phosphorus Acquisition Strategies and Their Regulation.</title>
        <authorList>
            <person name="Gomez-Lunar Z."/>
            <person name="Hernandez-Gonzalez I."/>
            <person name="Rodriguez-Torres M.D."/>
            <person name="Souza V."/>
            <person name="Olmedo-Alvarez G."/>
        </authorList>
    </citation>
    <scope>NUCLEOTIDE SEQUENCE [LARGE SCALE GENOMIC DNA]</scope>
    <source>
        <strain evidence="14">p1.1.43</strain>
    </source>
</reference>
<dbReference type="Proteomes" id="UP000074108">
    <property type="component" value="Unassembled WGS sequence"/>
</dbReference>
<proteinExistence type="inferred from homology"/>
<dbReference type="PANTHER" id="PTHR46566:SF1">
    <property type="entry name" value="1-PHOSPHOFRUCTOKINASE"/>
    <property type="match status" value="1"/>
</dbReference>
<evidence type="ECO:0000256" key="2">
    <source>
        <dbReference type="ARBA" id="ARBA00012131"/>
    </source>
</evidence>
<dbReference type="SUPFAM" id="SSF53613">
    <property type="entry name" value="Ribokinase-like"/>
    <property type="match status" value="1"/>
</dbReference>
<dbReference type="CDD" id="cd01164">
    <property type="entry name" value="FruK_PfkB_like"/>
    <property type="match status" value="1"/>
</dbReference>
<dbReference type="RefSeq" id="WP_059350998.1">
    <property type="nucleotide sequence ID" value="NZ_LDYG01000028.1"/>
</dbReference>
<evidence type="ECO:0000313" key="13">
    <source>
        <dbReference type="EMBL" id="KUP06441.1"/>
    </source>
</evidence>
<dbReference type="STRING" id="1150625.Q75_07845"/>
<dbReference type="PROSITE" id="PS00584">
    <property type="entry name" value="PFKB_KINASES_2"/>
    <property type="match status" value="1"/>
</dbReference>
<evidence type="ECO:0000256" key="5">
    <source>
        <dbReference type="ARBA" id="ARBA00022741"/>
    </source>
</evidence>
<dbReference type="GO" id="GO:0044281">
    <property type="term" value="P:small molecule metabolic process"/>
    <property type="evidence" value="ECO:0007669"/>
    <property type="project" value="UniProtKB-ARBA"/>
</dbReference>